<dbReference type="CDD" id="cd06148">
    <property type="entry name" value="Egl_like_exo"/>
    <property type="match status" value="1"/>
</dbReference>
<dbReference type="GO" id="GO:0008408">
    <property type="term" value="F:3'-5' exonuclease activity"/>
    <property type="evidence" value="ECO:0007669"/>
    <property type="project" value="InterPro"/>
</dbReference>
<feature type="compositionally biased region" description="Polar residues" evidence="1">
    <location>
        <begin position="308"/>
        <end position="319"/>
    </location>
</feature>
<dbReference type="AlphaFoldDB" id="A0AAY4BGD6"/>
<reference evidence="3" key="2">
    <citation type="submission" date="2025-08" db="UniProtKB">
        <authorList>
            <consortium name="Ensembl"/>
        </authorList>
    </citation>
    <scope>IDENTIFICATION</scope>
</reference>
<dbReference type="GO" id="GO:0003676">
    <property type="term" value="F:nucleic acid binding"/>
    <property type="evidence" value="ECO:0007669"/>
    <property type="project" value="InterPro"/>
</dbReference>
<reference evidence="3 4" key="1">
    <citation type="submission" date="2020-06" db="EMBL/GenBank/DDBJ databases">
        <authorList>
            <consortium name="Wellcome Sanger Institute Data Sharing"/>
        </authorList>
    </citation>
    <scope>NUCLEOTIDE SEQUENCE [LARGE SCALE GENOMIC DNA]</scope>
</reference>
<dbReference type="Gene3D" id="3.30.420.10">
    <property type="entry name" value="Ribonuclease H-like superfamily/Ribonuclease H"/>
    <property type="match status" value="1"/>
</dbReference>
<organism evidence="3 4">
    <name type="scientific">Denticeps clupeoides</name>
    <name type="common">denticle herring</name>
    <dbReference type="NCBI Taxonomy" id="299321"/>
    <lineage>
        <taxon>Eukaryota</taxon>
        <taxon>Metazoa</taxon>
        <taxon>Chordata</taxon>
        <taxon>Craniata</taxon>
        <taxon>Vertebrata</taxon>
        <taxon>Euteleostomi</taxon>
        <taxon>Actinopterygii</taxon>
        <taxon>Neopterygii</taxon>
        <taxon>Teleostei</taxon>
        <taxon>Clupei</taxon>
        <taxon>Clupeiformes</taxon>
        <taxon>Denticipitoidei</taxon>
        <taxon>Denticipitidae</taxon>
        <taxon>Denticeps</taxon>
    </lineage>
</organism>
<gene>
    <name evidence="3" type="primary">exd1</name>
</gene>
<dbReference type="Pfam" id="PF01612">
    <property type="entry name" value="DNA_pol_A_exo1"/>
    <property type="match status" value="1"/>
</dbReference>
<feature type="region of interest" description="Disordered" evidence="1">
    <location>
        <begin position="299"/>
        <end position="319"/>
    </location>
</feature>
<protein>
    <recommendedName>
        <fullName evidence="2">3'-5' exonuclease domain-containing protein</fullName>
    </recommendedName>
</protein>
<sequence length="388" mass="42954">MYCHASDHEDVEQYINYIVIDEFHEKFMPAVMHIRKQKVIGIGADGFGALQHERLCWLQIATKNKVYLFDILLLGARAFKNGLSVILETSSILKVTHNCRIISGGLMAQFGVKLTNVFDTQVADFMYFNMETGGLLPDRVSTLQEVVSLHLKMPTSHLTSLDIKSQLAKEDSQVWCIRPCSTSLLKVMALSVMHLQPLRLVLLDALMSDYTSLVDSCLCSHRNEIVQTQDIGQDSELELPRELRQIQQLRKDRQAWAQEVYPQTEGGLLLRFKPPLTPAAADVATPCGNSTPVIPTDFSAVPSKSPRKTTSAESVVSSQTDSGLEILMNTMGRGRFPVGDCIPRGPAPFPGMGRGLALPEKVPSVGRGFHHQIPQLASPLSLSFRKGE</sequence>
<dbReference type="InterPro" id="IPR052144">
    <property type="entry name" value="piRNA_biogenesis_EXD1"/>
</dbReference>
<evidence type="ECO:0000313" key="4">
    <source>
        <dbReference type="Proteomes" id="UP000694580"/>
    </source>
</evidence>
<dbReference type="PANTHER" id="PTHR46628">
    <property type="entry name" value="PIRNA BIOGENESIS PROTEIN EXD1"/>
    <property type="match status" value="1"/>
</dbReference>
<proteinExistence type="predicted"/>
<reference evidence="3" key="3">
    <citation type="submission" date="2025-09" db="UniProtKB">
        <authorList>
            <consortium name="Ensembl"/>
        </authorList>
    </citation>
    <scope>IDENTIFICATION</scope>
</reference>
<dbReference type="Proteomes" id="UP000694580">
    <property type="component" value="Chromosome 1"/>
</dbReference>
<dbReference type="GO" id="GO:0034587">
    <property type="term" value="P:piRNA processing"/>
    <property type="evidence" value="ECO:0007669"/>
    <property type="project" value="TreeGrafter"/>
</dbReference>
<dbReference type="GeneTree" id="ENSGT00390000003581"/>
<evidence type="ECO:0000259" key="2">
    <source>
        <dbReference type="Pfam" id="PF01612"/>
    </source>
</evidence>
<evidence type="ECO:0000256" key="1">
    <source>
        <dbReference type="SAM" id="MobiDB-lite"/>
    </source>
</evidence>
<feature type="domain" description="3'-5' exonuclease" evidence="2">
    <location>
        <begin position="53"/>
        <end position="124"/>
    </location>
</feature>
<keyword evidence="4" id="KW-1185">Reference proteome</keyword>
<dbReference type="Ensembl" id="ENSDCDT00010020850.1">
    <property type="protein sequence ID" value="ENSDCDP00010019732.1"/>
    <property type="gene ID" value="ENSDCDG00010008890.1"/>
</dbReference>
<dbReference type="InterPro" id="IPR036397">
    <property type="entry name" value="RNaseH_sf"/>
</dbReference>
<accession>A0AAY4BGD6</accession>
<dbReference type="InterPro" id="IPR012337">
    <property type="entry name" value="RNaseH-like_sf"/>
</dbReference>
<dbReference type="PANTHER" id="PTHR46628:SF1">
    <property type="entry name" value="PIRNA BIOGENESIS PROTEIN EXD1"/>
    <property type="match status" value="1"/>
</dbReference>
<dbReference type="GO" id="GO:1990923">
    <property type="term" value="C:PET complex"/>
    <property type="evidence" value="ECO:0007669"/>
    <property type="project" value="TreeGrafter"/>
</dbReference>
<dbReference type="SUPFAM" id="SSF53098">
    <property type="entry name" value="Ribonuclease H-like"/>
    <property type="match status" value="1"/>
</dbReference>
<name>A0AAY4BGD6_9TELE</name>
<dbReference type="InterPro" id="IPR002562">
    <property type="entry name" value="3'-5'_exonuclease_dom"/>
</dbReference>
<evidence type="ECO:0000313" key="3">
    <source>
        <dbReference type="Ensembl" id="ENSDCDP00010019732.1"/>
    </source>
</evidence>